<name>A0A1I8AV79_9BILA</name>
<dbReference type="WBParaSite" id="L893_g940.t1">
    <property type="protein sequence ID" value="L893_g940.t1"/>
    <property type="gene ID" value="L893_g940"/>
</dbReference>
<organism evidence="4 5">
    <name type="scientific">Steinernema glaseri</name>
    <dbReference type="NCBI Taxonomy" id="37863"/>
    <lineage>
        <taxon>Eukaryota</taxon>
        <taxon>Metazoa</taxon>
        <taxon>Ecdysozoa</taxon>
        <taxon>Nematoda</taxon>
        <taxon>Chromadorea</taxon>
        <taxon>Rhabditida</taxon>
        <taxon>Tylenchina</taxon>
        <taxon>Panagrolaimomorpha</taxon>
        <taxon>Strongyloidoidea</taxon>
        <taxon>Steinernematidae</taxon>
        <taxon>Steinernema</taxon>
    </lineage>
</organism>
<evidence type="ECO:0000256" key="3">
    <source>
        <dbReference type="SAM" id="MobiDB-lite"/>
    </source>
</evidence>
<comment type="similarity">
    <text evidence="1">Belongs to the SAPS family.</text>
</comment>
<reference evidence="5" key="1">
    <citation type="submission" date="2016-11" db="UniProtKB">
        <authorList>
            <consortium name="WormBaseParasite"/>
        </authorList>
    </citation>
    <scope>IDENTIFICATION</scope>
</reference>
<dbReference type="GO" id="GO:0019888">
    <property type="term" value="F:protein phosphatase regulator activity"/>
    <property type="evidence" value="ECO:0007669"/>
    <property type="project" value="TreeGrafter"/>
</dbReference>
<feature type="compositionally biased region" description="Polar residues" evidence="3">
    <location>
        <begin position="1"/>
        <end position="11"/>
    </location>
</feature>
<dbReference type="GO" id="GO:0005829">
    <property type="term" value="C:cytosol"/>
    <property type="evidence" value="ECO:0007669"/>
    <property type="project" value="TreeGrafter"/>
</dbReference>
<dbReference type="Proteomes" id="UP000095287">
    <property type="component" value="Unplaced"/>
</dbReference>
<keyword evidence="4" id="KW-1185">Reference proteome</keyword>
<evidence type="ECO:0000256" key="2">
    <source>
        <dbReference type="ARBA" id="ARBA00023306"/>
    </source>
</evidence>
<feature type="region of interest" description="Disordered" evidence="3">
    <location>
        <begin position="1"/>
        <end position="22"/>
    </location>
</feature>
<proteinExistence type="inferred from homology"/>
<sequence>MFWEEQQNNQSVEDRSRKQGTLPATPQESLYAILQKPSKDIDLTEILDHEYVLSEMRYSTDHTFMDYFLSMDIQCEFIHTMLDPDKNASTEDVSSYGRASKCSSLIGIKNHTFVAAMTSNHEVMKYLQTYLVKYRGEYTSLHAQYYKDALISFIEVSPADVFPYLLDTSDVNFINTLIESSYESSISELLLYLLQLVPSGELRTLSKTQDVVYQDIVEWLDGQNIPEKLIDHIDPTLPCLVHENASYVYREMLRAIKRKCEDPCVDNVTKTFYQSFYNVWNLRAILERMCFGSNAQTGGARSAMQNFCYIMNELLADSFPVGCPAEEVQKEEILAVLPGLVPRDRSVRNPNAVFLAAVTEAVAASGDIIYAVTSKILGYLQHSADSTCLDVLHFIANLANTNDEDMFDRLAAQLGRPLSHAEFPAFPPERAGRSLLANLFYSAHELPNFTALHGCVVKLITYILFSKPDIAKRVMNLFEDIKDEVDWLISRILGTERLDAPLKAYGYRLLLTVRGGILFSSSSQLITSNITEKLASDWNDFCEHQLNRHIRENKPDSAFVPIDESVRAAGNVHDADGLRVDKLRVDGGFSDDFPPSEDMDFTSSDLVSGENPFDNGESPFLGGDIEDPFASTTDNTAEGDSGWAEF</sequence>
<evidence type="ECO:0000256" key="1">
    <source>
        <dbReference type="ARBA" id="ARBA00006180"/>
    </source>
</evidence>
<evidence type="ECO:0000313" key="5">
    <source>
        <dbReference type="WBParaSite" id="L893_g940.t1"/>
    </source>
</evidence>
<dbReference type="AlphaFoldDB" id="A0A1I8AV79"/>
<dbReference type="PANTHER" id="PTHR12634:SF8">
    <property type="entry name" value="FIERY MOUNTAIN, ISOFORM D"/>
    <property type="match status" value="1"/>
</dbReference>
<dbReference type="GO" id="GO:0019903">
    <property type="term" value="F:protein phosphatase binding"/>
    <property type="evidence" value="ECO:0007669"/>
    <property type="project" value="InterPro"/>
</dbReference>
<evidence type="ECO:0000313" key="4">
    <source>
        <dbReference type="Proteomes" id="UP000095287"/>
    </source>
</evidence>
<dbReference type="GO" id="GO:0005634">
    <property type="term" value="C:nucleus"/>
    <property type="evidence" value="ECO:0007669"/>
    <property type="project" value="TreeGrafter"/>
</dbReference>
<feature type="region of interest" description="Disordered" evidence="3">
    <location>
        <begin position="589"/>
        <end position="646"/>
    </location>
</feature>
<protein>
    <submittedName>
        <fullName evidence="5">Serine/threonine-protein kinase TOR</fullName>
    </submittedName>
</protein>
<dbReference type="InterPro" id="IPR007587">
    <property type="entry name" value="SAPS"/>
</dbReference>
<keyword evidence="2" id="KW-0131">Cell cycle</keyword>
<dbReference type="PANTHER" id="PTHR12634">
    <property type="entry name" value="SIT4 YEAST -ASSOCIATING PROTEIN-RELATED"/>
    <property type="match status" value="1"/>
</dbReference>
<accession>A0A1I8AV79</accession>